<organism evidence="3 4">
    <name type="scientific">Candidatus Hydrogenisulfobacillus filiaventi</name>
    <dbReference type="NCBI Taxonomy" id="2707344"/>
    <lineage>
        <taxon>Bacteria</taxon>
        <taxon>Bacillati</taxon>
        <taxon>Bacillota</taxon>
        <taxon>Clostridia</taxon>
        <taxon>Eubacteriales</taxon>
        <taxon>Clostridiales Family XVII. Incertae Sedis</taxon>
        <taxon>Candidatus Hydrogenisulfobacillus</taxon>
    </lineage>
</organism>
<dbReference type="GO" id="GO:0016811">
    <property type="term" value="F:hydrolase activity, acting on carbon-nitrogen (but not peptide) bonds, in linear amides"/>
    <property type="evidence" value="ECO:0007669"/>
    <property type="project" value="TreeGrafter"/>
</dbReference>
<sequence>MTAIDLFALQPYMTAADYRSEAAFLAKLDRLFARAAALRRAPVAVAVLPEDVASFLALALPAAGGLAGDPDVRTLDAAFARLGRRMAGRLAATALAARALSLRRAFFLAAAPTVWTIWSRSVRTLARRYAMTVVGGSALLPDDAGGYRGDTLLPRGNRIYNLSLTVGPDGRTRAVTRKVNLVPTQEDRLGLSPGRAEAVPVLDLDPALPGIGLATAICYDAFRVPHTDREPRFHPLLPDLGRRGASLVAQPSANPWPWAGPWVLGRPGDSRTRSRQWDEEGALAALRDAPEVAVVVNALLLLDLWDVHFDGRSAIFGRDAAGQPVILAAAAGYHAGPDAETVVHYRWEPEQ</sequence>
<name>A0A6F8ZK27_9FIRM</name>
<protein>
    <submittedName>
        <fullName evidence="3">CN hydrolase domain-containing protein</fullName>
    </submittedName>
</protein>
<dbReference type="PANTHER" id="PTHR43674">
    <property type="entry name" value="NITRILASE C965.09-RELATED"/>
    <property type="match status" value="1"/>
</dbReference>
<keyword evidence="1 3" id="KW-0378">Hydrolase</keyword>
<dbReference type="AlphaFoldDB" id="A0A6F8ZK27"/>
<proteinExistence type="predicted"/>
<reference evidence="3 4" key="1">
    <citation type="submission" date="2020-02" db="EMBL/GenBank/DDBJ databases">
        <authorList>
            <person name="Hogendoorn C."/>
        </authorList>
    </citation>
    <scope>NUCLEOTIDE SEQUENCE [LARGE SCALE GENOMIC DNA]</scope>
    <source>
        <strain evidence="3">R501</strain>
    </source>
</reference>
<gene>
    <name evidence="3" type="ORF">R50_2742</name>
</gene>
<dbReference type="SUPFAM" id="SSF56317">
    <property type="entry name" value="Carbon-nitrogen hydrolase"/>
    <property type="match status" value="1"/>
</dbReference>
<evidence type="ECO:0000313" key="3">
    <source>
        <dbReference type="EMBL" id="CAB1130231.1"/>
    </source>
</evidence>
<feature type="domain" description="CN hydrolase" evidence="2">
    <location>
        <begin position="9"/>
        <end position="349"/>
    </location>
</feature>
<evidence type="ECO:0000256" key="1">
    <source>
        <dbReference type="ARBA" id="ARBA00022801"/>
    </source>
</evidence>
<evidence type="ECO:0000259" key="2">
    <source>
        <dbReference type="PROSITE" id="PS50263"/>
    </source>
</evidence>
<dbReference type="InterPro" id="IPR036526">
    <property type="entry name" value="C-N_Hydrolase_sf"/>
</dbReference>
<evidence type="ECO:0000313" key="4">
    <source>
        <dbReference type="Proteomes" id="UP000503399"/>
    </source>
</evidence>
<accession>A0A6F8ZK27</accession>
<dbReference type="Gene3D" id="3.60.110.10">
    <property type="entry name" value="Carbon-nitrogen hydrolase"/>
    <property type="match status" value="1"/>
</dbReference>
<dbReference type="InterPro" id="IPR050345">
    <property type="entry name" value="Aliph_Amidase/BUP"/>
</dbReference>
<dbReference type="Proteomes" id="UP000503399">
    <property type="component" value="Chromosome"/>
</dbReference>
<dbReference type="InterPro" id="IPR003010">
    <property type="entry name" value="C-N_Hydrolase"/>
</dbReference>
<dbReference type="PROSITE" id="PS50263">
    <property type="entry name" value="CN_HYDROLASE"/>
    <property type="match status" value="1"/>
</dbReference>
<dbReference type="KEGG" id="hfv:R50_2742"/>
<dbReference type="PANTHER" id="PTHR43674:SF13">
    <property type="entry name" value="CN HYDROLASE DOMAIN-CONTAINING PROTEIN"/>
    <property type="match status" value="1"/>
</dbReference>
<keyword evidence="4" id="KW-1185">Reference proteome</keyword>
<dbReference type="EMBL" id="LR778114">
    <property type="protein sequence ID" value="CAB1130231.1"/>
    <property type="molecule type" value="Genomic_DNA"/>
</dbReference>